<dbReference type="PANTHER" id="PTHR46580:SF4">
    <property type="entry name" value="ATP_GTP-BINDING PROTEIN"/>
    <property type="match status" value="1"/>
</dbReference>
<sequence length="404" mass="43915">MLRNLLLIGAGHCLLYAAPWTLQAQQGETAWFKDVTATHVPMDGREHALDVAFLDVDGDHDLDAILALESEPNRLYLNDGKGRFTWKKGAFAEKDHDSEHVRIADFNKDGIADIIFVAEDDQTHQYYTGKGDGTFVDVSDRLLAKSEANGLDVGDVNGDGLPDIVIGNSGGKAQDFLWINNPEKPGHFMDYTTRGLPAIEDQTQAVKLVDLNGDGTLDLIVGNEVPPNRLFFNDGTGRFTEHPGSLELLVPLHTRDVLAFDANRDGHTDILFVNLTNNGGEWDKDPTARLLINDGKGNLKDETASRIPAQKLSSYSGTIIDFNHDGYADIVLSAVKTPPFEAAQVQALQNNGKGVFTNVTRNVIPGITVGRGWGIAVGDVNGDAVLDMMIGGWGSQVRLLFGKK</sequence>
<dbReference type="AlphaFoldDB" id="A0AAP2D7S4"/>
<dbReference type="EMBL" id="JAHESC010000013">
    <property type="protein sequence ID" value="MBT1687016.1"/>
    <property type="molecule type" value="Genomic_DNA"/>
</dbReference>
<organism evidence="2 3">
    <name type="scientific">Dawidia soli</name>
    <dbReference type="NCBI Taxonomy" id="2782352"/>
    <lineage>
        <taxon>Bacteria</taxon>
        <taxon>Pseudomonadati</taxon>
        <taxon>Bacteroidota</taxon>
        <taxon>Cytophagia</taxon>
        <taxon>Cytophagales</taxon>
        <taxon>Chryseotaleaceae</taxon>
        <taxon>Dawidia</taxon>
    </lineage>
</organism>
<keyword evidence="3" id="KW-1185">Reference proteome</keyword>
<name>A0AAP2D7S4_9BACT</name>
<dbReference type="PANTHER" id="PTHR46580">
    <property type="entry name" value="SENSOR KINASE-RELATED"/>
    <property type="match status" value="1"/>
</dbReference>
<dbReference type="Pfam" id="PF13517">
    <property type="entry name" value="FG-GAP_3"/>
    <property type="match status" value="4"/>
</dbReference>
<accession>A0AAP2D7S4</accession>
<keyword evidence="1" id="KW-0732">Signal</keyword>
<protein>
    <submittedName>
        <fullName evidence="2">VCBS repeat-containing protein</fullName>
    </submittedName>
</protein>
<dbReference type="SUPFAM" id="SSF69318">
    <property type="entry name" value="Integrin alpha N-terminal domain"/>
    <property type="match status" value="1"/>
</dbReference>
<dbReference type="Gene3D" id="2.130.10.130">
    <property type="entry name" value="Integrin alpha, N-terminal"/>
    <property type="match status" value="2"/>
</dbReference>
<dbReference type="InterPro" id="IPR013517">
    <property type="entry name" value="FG-GAP"/>
</dbReference>
<proteinExistence type="predicted"/>
<comment type="caution">
    <text evidence="2">The sequence shown here is derived from an EMBL/GenBank/DDBJ whole genome shotgun (WGS) entry which is preliminary data.</text>
</comment>
<evidence type="ECO:0000313" key="2">
    <source>
        <dbReference type="EMBL" id="MBT1687016.1"/>
    </source>
</evidence>
<dbReference type="Proteomes" id="UP001319180">
    <property type="component" value="Unassembled WGS sequence"/>
</dbReference>
<dbReference type="InterPro" id="IPR028994">
    <property type="entry name" value="Integrin_alpha_N"/>
</dbReference>
<evidence type="ECO:0000313" key="3">
    <source>
        <dbReference type="Proteomes" id="UP001319180"/>
    </source>
</evidence>
<reference evidence="2 3" key="1">
    <citation type="submission" date="2021-05" db="EMBL/GenBank/DDBJ databases">
        <title>A Polyphasic approach of four new species of the genus Ohtaekwangia: Ohtaekwangia histidinii sp. nov., Ohtaekwangia cretensis sp. nov., Ohtaekwangia indiensis sp. nov., Ohtaekwangia reichenbachii sp. nov. from diverse environment.</title>
        <authorList>
            <person name="Octaviana S."/>
        </authorList>
    </citation>
    <scope>NUCLEOTIDE SEQUENCE [LARGE SCALE GENOMIC DNA]</scope>
    <source>
        <strain evidence="2 3">PWU37</strain>
    </source>
</reference>
<dbReference type="RefSeq" id="WP_254090253.1">
    <property type="nucleotide sequence ID" value="NZ_JAHESC010000013.1"/>
</dbReference>
<evidence type="ECO:0000256" key="1">
    <source>
        <dbReference type="ARBA" id="ARBA00022729"/>
    </source>
</evidence>
<gene>
    <name evidence="2" type="ORF">KK078_10630</name>
</gene>